<keyword evidence="1" id="KW-0472">Membrane</keyword>
<feature type="transmembrane region" description="Helical" evidence="1">
    <location>
        <begin position="370"/>
        <end position="392"/>
    </location>
</feature>
<sequence>MESQQSTQITHWLRESVSVKLVFIGMLTLVLLIPSAMIGNLIHERAARRDEVISNISYNFAGKQLIKGPVLVIPYKDQIEVADVNGKPALKQVERKLFLLPDQLSIKAELKTDVIHKGMFSAVVYKTQVRMSGNFAKTDLNALGIDAKQLLTDKAFVTFSVSDLKGLKTNPSLTLGSQTFAAAPSAGNVSAFTNGLQAAATNAGEIVGNSLSFTCSLELNGTDGLSFLQLGKTTDVELSGNWGTPNFDGRFLPDARQVKDKAFNARWHVLYYNSPFPQQWTDSASVLNNVSKQQNATFGVNLRMPVDDYQETTRANKYAVLIIVLTFVSLFLTELIGKRKIHSFNYVLIGAAMIIFYTLLLSLSEQMGFNWAYIVAALAIVGLITAFVSSLLKNKLKSFSFAGILSVFYGFIYVIIQLEDFALLAGSIALFVIVAVLMYFSRKINWDGGHYDKKPGVV</sequence>
<reference evidence="3" key="1">
    <citation type="journal article" date="2019" name="Int. J. Syst. Evol. Microbiol.">
        <title>The Global Catalogue of Microorganisms (GCM) 10K type strain sequencing project: providing services to taxonomists for standard genome sequencing and annotation.</title>
        <authorList>
            <consortium name="The Broad Institute Genomics Platform"/>
            <consortium name="The Broad Institute Genome Sequencing Center for Infectious Disease"/>
            <person name="Wu L."/>
            <person name="Ma J."/>
        </authorList>
    </citation>
    <scope>NUCLEOTIDE SEQUENCE [LARGE SCALE GENOMIC DNA]</scope>
    <source>
        <strain evidence="3">JCM 17085</strain>
    </source>
</reference>
<comment type="caution">
    <text evidence="2">The sequence shown here is derived from an EMBL/GenBank/DDBJ whole genome shotgun (WGS) entry which is preliminary data.</text>
</comment>
<dbReference type="PANTHER" id="PTHR30092">
    <property type="entry name" value="INNER MEMBRANE PROTEIN CRED"/>
    <property type="match status" value="1"/>
</dbReference>
<feature type="transmembrane region" description="Helical" evidence="1">
    <location>
        <begin position="399"/>
        <end position="416"/>
    </location>
</feature>
<dbReference type="PIRSF" id="PIRSF004548">
    <property type="entry name" value="CreD"/>
    <property type="match status" value="1"/>
</dbReference>
<dbReference type="RefSeq" id="WP_345105354.1">
    <property type="nucleotide sequence ID" value="NZ_BAABCV010000009.1"/>
</dbReference>
<protein>
    <submittedName>
        <fullName evidence="2">Cell envelope integrity protein CreD</fullName>
    </submittedName>
</protein>
<dbReference type="EMBL" id="BAABCV010000009">
    <property type="protein sequence ID" value="GAA4100692.1"/>
    <property type="molecule type" value="Genomic_DNA"/>
</dbReference>
<feature type="transmembrane region" description="Helical" evidence="1">
    <location>
        <begin position="318"/>
        <end position="337"/>
    </location>
</feature>
<proteinExistence type="predicted"/>
<dbReference type="PANTHER" id="PTHR30092:SF0">
    <property type="entry name" value="INNER MEMBRANE PROTEIN CRED"/>
    <property type="match status" value="1"/>
</dbReference>
<feature type="transmembrane region" description="Helical" evidence="1">
    <location>
        <begin position="422"/>
        <end position="440"/>
    </location>
</feature>
<dbReference type="Pfam" id="PF06123">
    <property type="entry name" value="CreD"/>
    <property type="match status" value="1"/>
</dbReference>
<keyword evidence="1" id="KW-0812">Transmembrane</keyword>
<keyword evidence="1" id="KW-1133">Transmembrane helix</keyword>
<evidence type="ECO:0000256" key="1">
    <source>
        <dbReference type="SAM" id="Phobius"/>
    </source>
</evidence>
<feature type="transmembrane region" description="Helical" evidence="1">
    <location>
        <begin position="344"/>
        <end position="364"/>
    </location>
</feature>
<name>A0ABP7X0D8_9SPHI</name>
<dbReference type="InterPro" id="IPR010364">
    <property type="entry name" value="Uncharacterised_IM_CreD"/>
</dbReference>
<accession>A0ABP7X0D8</accession>
<evidence type="ECO:0000313" key="2">
    <source>
        <dbReference type="EMBL" id="GAA4100692.1"/>
    </source>
</evidence>
<keyword evidence="3" id="KW-1185">Reference proteome</keyword>
<organism evidence="2 3">
    <name type="scientific">Mucilaginibacter panaciglaebae</name>
    <dbReference type="NCBI Taxonomy" id="502331"/>
    <lineage>
        <taxon>Bacteria</taxon>
        <taxon>Pseudomonadati</taxon>
        <taxon>Bacteroidota</taxon>
        <taxon>Sphingobacteriia</taxon>
        <taxon>Sphingobacteriales</taxon>
        <taxon>Sphingobacteriaceae</taxon>
        <taxon>Mucilaginibacter</taxon>
    </lineage>
</organism>
<gene>
    <name evidence="2" type="primary">creD</name>
    <name evidence="2" type="ORF">GCM10022392_26630</name>
</gene>
<feature type="transmembrane region" description="Helical" evidence="1">
    <location>
        <begin position="21"/>
        <end position="42"/>
    </location>
</feature>
<evidence type="ECO:0000313" key="3">
    <source>
        <dbReference type="Proteomes" id="UP001500841"/>
    </source>
</evidence>
<dbReference type="NCBIfam" id="NF008712">
    <property type="entry name" value="PRK11715.1-1"/>
    <property type="match status" value="1"/>
</dbReference>
<dbReference type="Proteomes" id="UP001500841">
    <property type="component" value="Unassembled WGS sequence"/>
</dbReference>